<comment type="caution">
    <text evidence="2">The sequence shown here is derived from an EMBL/GenBank/DDBJ whole genome shotgun (WGS) entry which is preliminary data.</text>
</comment>
<dbReference type="InterPro" id="IPR045515">
    <property type="entry name" value="DUF6440"/>
</dbReference>
<sequence>MDKNRFEMVYSQGVVNSIEIWKDKETGAMYMFRVIGGVGCGLCPLIGPDGKPLVDPVKKEDDFFF</sequence>
<dbReference type="Pfam" id="PF20037">
    <property type="entry name" value="DUF6440"/>
    <property type="match status" value="1"/>
</dbReference>
<dbReference type="GeneID" id="78276138"/>
<reference evidence="2 3" key="1">
    <citation type="submission" date="2016-11" db="EMBL/GenBank/DDBJ databases">
        <title>Description of two novel members of the family Erysipelotrichaceae: Ileibacterium lipovorans gen. nov., sp. nov. and Dubosiella newyorkensis, gen. nov., sp. nov.</title>
        <authorList>
            <person name="Cox L.M."/>
            <person name="Sohn J."/>
            <person name="Tyrrell K.L."/>
            <person name="Citron D.M."/>
            <person name="Lawson P.A."/>
            <person name="Patel N.B."/>
            <person name="Iizumi T."/>
            <person name="Perez-Perez G.I."/>
            <person name="Goldstein E.J."/>
            <person name="Blaser M.J."/>
        </authorList>
    </citation>
    <scope>NUCLEOTIDE SEQUENCE [LARGE SCALE GENOMIC DNA]</scope>
    <source>
        <strain evidence="2 3">NYU-BL-A4</strain>
    </source>
</reference>
<dbReference type="EMBL" id="MPKA01000088">
    <property type="protein sequence ID" value="OLU45131.1"/>
    <property type="molecule type" value="Genomic_DNA"/>
</dbReference>
<protein>
    <recommendedName>
        <fullName evidence="1">DUF6440 domain-containing protein</fullName>
    </recommendedName>
</protein>
<gene>
    <name evidence="2" type="ORF">BO225_09315</name>
</gene>
<feature type="domain" description="DUF6440" evidence="1">
    <location>
        <begin position="5"/>
        <end position="55"/>
    </location>
</feature>
<name>A0A1U7NKW0_9FIRM</name>
<dbReference type="RefSeq" id="WP_076341986.1">
    <property type="nucleotide sequence ID" value="NZ_CAJTMI010000017.1"/>
</dbReference>
<accession>A0A1U7NKW0</accession>
<organism evidence="2 3">
    <name type="scientific">Dubosiella newyorkensis</name>
    <dbReference type="NCBI Taxonomy" id="1862672"/>
    <lineage>
        <taxon>Bacteria</taxon>
        <taxon>Bacillati</taxon>
        <taxon>Bacillota</taxon>
        <taxon>Erysipelotrichia</taxon>
        <taxon>Erysipelotrichales</taxon>
        <taxon>Erysipelotrichaceae</taxon>
        <taxon>Dubosiella</taxon>
    </lineage>
</organism>
<proteinExistence type="predicted"/>
<dbReference type="Proteomes" id="UP000186705">
    <property type="component" value="Unassembled WGS sequence"/>
</dbReference>
<dbReference type="AlphaFoldDB" id="A0A1U7NKW0"/>
<evidence type="ECO:0000259" key="1">
    <source>
        <dbReference type="Pfam" id="PF20037"/>
    </source>
</evidence>
<dbReference type="OrthoDB" id="9135364at2"/>
<dbReference type="STRING" id="1862672.BO225_09315"/>
<evidence type="ECO:0000313" key="2">
    <source>
        <dbReference type="EMBL" id="OLU45131.1"/>
    </source>
</evidence>
<evidence type="ECO:0000313" key="3">
    <source>
        <dbReference type="Proteomes" id="UP000186705"/>
    </source>
</evidence>
<keyword evidence="3" id="KW-1185">Reference proteome</keyword>